<dbReference type="AlphaFoldDB" id="A0A4P8XMW3"/>
<feature type="transmembrane region" description="Helical" evidence="1">
    <location>
        <begin position="282"/>
        <end position="306"/>
    </location>
</feature>
<dbReference type="EMBL" id="CP040396">
    <property type="protein sequence ID" value="QCT02891.1"/>
    <property type="molecule type" value="Genomic_DNA"/>
</dbReference>
<keyword evidence="1" id="KW-0812">Transmembrane</keyword>
<name>A0A4P8XMW3_9BACL</name>
<dbReference type="OrthoDB" id="2824371at2"/>
<evidence type="ECO:0008006" key="4">
    <source>
        <dbReference type="Google" id="ProtNLM"/>
    </source>
</evidence>
<dbReference type="RefSeq" id="WP_138225851.1">
    <property type="nucleotide sequence ID" value="NZ_CP040396.1"/>
</dbReference>
<feature type="transmembrane region" description="Helical" evidence="1">
    <location>
        <begin position="242"/>
        <end position="261"/>
    </location>
</feature>
<proteinExistence type="predicted"/>
<gene>
    <name evidence="2" type="ORF">E6C60_2176</name>
</gene>
<feature type="transmembrane region" description="Helical" evidence="1">
    <location>
        <begin position="166"/>
        <end position="187"/>
    </location>
</feature>
<dbReference type="Proteomes" id="UP000300879">
    <property type="component" value="Chromosome"/>
</dbReference>
<keyword evidence="1" id="KW-0472">Membrane</keyword>
<accession>A0A4P8XMW3</accession>
<dbReference type="KEGG" id="palo:E6C60_2176"/>
<sequence length="354" mass="41279">MKGIKYIICFFVFCFAMVIVAESQIFRLDQFHSPYRYTSLYLQYGQDEKEMVQDILRAADRNNVKVFTYIKTPTGNYDSIKLYGTPNYQQHLKFELSIYDKHYKSLFVGDIHFSFHSLEEIQGFKDVHDFYIIGGKDEADQFKSELINTYAGNFPREGYQNRDAQFTVFAIWGLVAGIVLLLTYYDVLRQRKENLIRISMGERVSTILIKNIVSDTLVFALMFSIIFIGLNRLTSITHQFTESLLCIAVLLFLNGSVYLSLRTTHIKQAFSNTSSNTRRLLTLNYVFKAFTVIVTIAIISSNLVMIHDSYQLYKQKPFFEKHAQFSYIYIQYRPYVDQNGTAHAMFEESELLQS</sequence>
<feature type="transmembrane region" description="Helical" evidence="1">
    <location>
        <begin position="208"/>
        <end position="230"/>
    </location>
</feature>
<evidence type="ECO:0000256" key="1">
    <source>
        <dbReference type="SAM" id="Phobius"/>
    </source>
</evidence>
<evidence type="ECO:0000313" key="3">
    <source>
        <dbReference type="Proteomes" id="UP000300879"/>
    </source>
</evidence>
<protein>
    <recommendedName>
        <fullName evidence="4">Bacteriocin-associated integral membrane protein</fullName>
    </recommendedName>
</protein>
<keyword evidence="3" id="KW-1185">Reference proteome</keyword>
<reference evidence="2 3" key="1">
    <citation type="submission" date="2019-05" db="EMBL/GenBank/DDBJ databases">
        <authorList>
            <person name="Chen C."/>
        </authorList>
    </citation>
    <scope>NUCLEOTIDE SEQUENCE [LARGE SCALE GENOMIC DNA]</scope>
    <source>
        <strain evidence="2 3">HB172198</strain>
    </source>
</reference>
<organism evidence="2 3">
    <name type="scientific">Paenibacillus algicola</name>
    <dbReference type="NCBI Taxonomy" id="2565926"/>
    <lineage>
        <taxon>Bacteria</taxon>
        <taxon>Bacillati</taxon>
        <taxon>Bacillota</taxon>
        <taxon>Bacilli</taxon>
        <taxon>Bacillales</taxon>
        <taxon>Paenibacillaceae</taxon>
        <taxon>Paenibacillus</taxon>
    </lineage>
</organism>
<evidence type="ECO:0000313" key="2">
    <source>
        <dbReference type="EMBL" id="QCT02891.1"/>
    </source>
</evidence>
<keyword evidence="1" id="KW-1133">Transmembrane helix</keyword>